<dbReference type="EMBL" id="AZHX01001884">
    <property type="protein sequence ID" value="ETW98992.1"/>
    <property type="molecule type" value="Genomic_DNA"/>
</dbReference>
<reference evidence="1 2" key="1">
    <citation type="journal article" date="2014" name="Nature">
        <title>An environmental bacterial taxon with a large and distinct metabolic repertoire.</title>
        <authorList>
            <person name="Wilson M.C."/>
            <person name="Mori T."/>
            <person name="Ruckert C."/>
            <person name="Uria A.R."/>
            <person name="Helf M.J."/>
            <person name="Takada K."/>
            <person name="Gernert C."/>
            <person name="Steffens U.A."/>
            <person name="Heycke N."/>
            <person name="Schmitt S."/>
            <person name="Rinke C."/>
            <person name="Helfrich E.J."/>
            <person name="Brachmann A.O."/>
            <person name="Gurgui C."/>
            <person name="Wakimoto T."/>
            <person name="Kracht M."/>
            <person name="Crusemann M."/>
            <person name="Hentschel U."/>
            <person name="Abe I."/>
            <person name="Matsunaga S."/>
            <person name="Kalinowski J."/>
            <person name="Takeyama H."/>
            <person name="Piel J."/>
        </authorList>
    </citation>
    <scope>NUCLEOTIDE SEQUENCE [LARGE SCALE GENOMIC DNA]</scope>
    <source>
        <strain evidence="2">TSY2</strain>
    </source>
</reference>
<dbReference type="Proteomes" id="UP000019140">
    <property type="component" value="Unassembled WGS sequence"/>
</dbReference>
<dbReference type="AlphaFoldDB" id="W4LLY3"/>
<proteinExistence type="predicted"/>
<dbReference type="HOGENOM" id="CLU_3115788_0_0_7"/>
<accession>W4LLY3</accession>
<evidence type="ECO:0000313" key="1">
    <source>
        <dbReference type="EMBL" id="ETW98992.1"/>
    </source>
</evidence>
<gene>
    <name evidence="1" type="ORF">ETSY2_41750</name>
</gene>
<name>W4LLY3_9BACT</name>
<organism evidence="1 2">
    <name type="scientific">Candidatus Entotheonella gemina</name>
    <dbReference type="NCBI Taxonomy" id="1429439"/>
    <lineage>
        <taxon>Bacteria</taxon>
        <taxon>Pseudomonadati</taxon>
        <taxon>Nitrospinota/Tectimicrobiota group</taxon>
        <taxon>Candidatus Tectimicrobiota</taxon>
        <taxon>Candidatus Entotheonellia</taxon>
        <taxon>Candidatus Entotheonellales</taxon>
        <taxon>Candidatus Entotheonellaceae</taxon>
        <taxon>Candidatus Entotheonella</taxon>
    </lineage>
</organism>
<protein>
    <submittedName>
        <fullName evidence="1">Uncharacterized protein</fullName>
    </submittedName>
</protein>
<sequence>MIANHQQFLISLEQLEALELALDSVSRDASSPAAFYIQATSIQKEICHSS</sequence>
<evidence type="ECO:0000313" key="2">
    <source>
        <dbReference type="Proteomes" id="UP000019140"/>
    </source>
</evidence>
<keyword evidence="2" id="KW-1185">Reference proteome</keyword>
<comment type="caution">
    <text evidence="1">The sequence shown here is derived from an EMBL/GenBank/DDBJ whole genome shotgun (WGS) entry which is preliminary data.</text>
</comment>